<keyword evidence="2" id="KW-0732">Signal</keyword>
<dbReference type="InterPro" id="IPR042100">
    <property type="entry name" value="Bug_dom1"/>
</dbReference>
<reference evidence="3" key="1">
    <citation type="submission" date="2020-01" db="EMBL/GenBank/DDBJ databases">
        <authorList>
            <person name="Rat A."/>
        </authorList>
    </citation>
    <scope>NUCLEOTIDE SEQUENCE</scope>
    <source>
        <strain evidence="3">LMG 31231</strain>
    </source>
</reference>
<proteinExistence type="inferred from homology"/>
<evidence type="ECO:0000256" key="2">
    <source>
        <dbReference type="SAM" id="SignalP"/>
    </source>
</evidence>
<evidence type="ECO:0000313" key="3">
    <source>
        <dbReference type="EMBL" id="MBR0671355.1"/>
    </source>
</evidence>
<dbReference type="Pfam" id="PF03401">
    <property type="entry name" value="TctC"/>
    <property type="match status" value="1"/>
</dbReference>
<reference evidence="3" key="2">
    <citation type="journal article" date="2021" name="Syst. Appl. Microbiol.">
        <title>Roseomonas hellenica sp. nov., isolated from roots of wild-growing Alkanna tinctoria.</title>
        <authorList>
            <person name="Rat A."/>
            <person name="Naranjo H.D."/>
            <person name="Lebbe L."/>
            <person name="Cnockaert M."/>
            <person name="Krigas N."/>
            <person name="Grigoriadou K."/>
            <person name="Maloupa E."/>
            <person name="Willems A."/>
        </authorList>
    </citation>
    <scope>NUCLEOTIDE SEQUENCE</scope>
    <source>
        <strain evidence="3">LMG 31231</strain>
    </source>
</reference>
<dbReference type="EMBL" id="JAAEDM010000018">
    <property type="protein sequence ID" value="MBR0671355.1"/>
    <property type="molecule type" value="Genomic_DNA"/>
</dbReference>
<dbReference type="PIRSF" id="PIRSF017082">
    <property type="entry name" value="YflP"/>
    <property type="match status" value="1"/>
</dbReference>
<gene>
    <name evidence="3" type="ORF">GXW76_09245</name>
</gene>
<keyword evidence="4" id="KW-1185">Reference proteome</keyword>
<feature type="chain" id="PRO_5040911982" evidence="2">
    <location>
        <begin position="23"/>
        <end position="323"/>
    </location>
</feature>
<dbReference type="PANTHER" id="PTHR42928:SF5">
    <property type="entry name" value="BLR1237 PROTEIN"/>
    <property type="match status" value="1"/>
</dbReference>
<dbReference type="Gene3D" id="3.40.190.150">
    <property type="entry name" value="Bordetella uptake gene, domain 1"/>
    <property type="match status" value="1"/>
</dbReference>
<dbReference type="PANTHER" id="PTHR42928">
    <property type="entry name" value="TRICARBOXYLATE-BINDING PROTEIN"/>
    <property type="match status" value="1"/>
</dbReference>
<evidence type="ECO:0000313" key="4">
    <source>
        <dbReference type="Proteomes" id="UP001138751"/>
    </source>
</evidence>
<dbReference type="Proteomes" id="UP001138751">
    <property type="component" value="Unassembled WGS sequence"/>
</dbReference>
<feature type="signal peptide" evidence="2">
    <location>
        <begin position="1"/>
        <end position="22"/>
    </location>
</feature>
<comment type="caution">
    <text evidence="3">The sequence shown here is derived from an EMBL/GenBank/DDBJ whole genome shotgun (WGS) entry which is preliminary data.</text>
</comment>
<dbReference type="RefSeq" id="WP_211861730.1">
    <property type="nucleotide sequence ID" value="NZ_JAAEDM010000018.1"/>
</dbReference>
<protein>
    <submittedName>
        <fullName evidence="3">Tripartite tricarboxylate transporter substrate binding protein</fullName>
    </submittedName>
</protein>
<accession>A0A9X9WW26</accession>
<dbReference type="InterPro" id="IPR005064">
    <property type="entry name" value="BUG"/>
</dbReference>
<dbReference type="Gene3D" id="3.40.190.10">
    <property type="entry name" value="Periplasmic binding protein-like II"/>
    <property type="match status" value="1"/>
</dbReference>
<dbReference type="SUPFAM" id="SSF53850">
    <property type="entry name" value="Periplasmic binding protein-like II"/>
    <property type="match status" value="1"/>
</dbReference>
<dbReference type="CDD" id="cd13578">
    <property type="entry name" value="PBP2_Bug27"/>
    <property type="match status" value="1"/>
</dbReference>
<dbReference type="AlphaFoldDB" id="A0A9X9WW26"/>
<organism evidence="3 4">
    <name type="scientific">Neoroseomonas soli</name>
    <dbReference type="NCBI Taxonomy" id="1081025"/>
    <lineage>
        <taxon>Bacteria</taxon>
        <taxon>Pseudomonadati</taxon>
        <taxon>Pseudomonadota</taxon>
        <taxon>Alphaproteobacteria</taxon>
        <taxon>Acetobacterales</taxon>
        <taxon>Acetobacteraceae</taxon>
        <taxon>Neoroseomonas</taxon>
    </lineage>
</organism>
<name>A0A9X9WW26_9PROT</name>
<evidence type="ECO:0000256" key="1">
    <source>
        <dbReference type="ARBA" id="ARBA00006987"/>
    </source>
</evidence>
<sequence>MHRRHLLALGATALAGAGTAQAQGTFPTRPIRIIYPYPPGGGGDIVARLVAEKMRSDLGQPVVVDNRPGAGGLIGAEAAARAPKDGYTVLVTAGGLAIAPSVYTRLPFDPVQDLVGVAQLALVPLLVVTRPESPLNSITDLIAQARREPDGVIFASFGNGTPPHLVGESIQQHAGVRMTHAPYRGGAQAMPDLLSGQLTVGIFDVVSMAPHVAAGRLKALAITGPRRAAALPEIPTLSEAGVPFDAVGWHAAFAPAGTPQPMVDRLNAAFVRAANLPEVRAAIVAGGSIPVEPPLTAPEWTAQFRRDVETWGAVARAANVTMD</sequence>
<comment type="similarity">
    <text evidence="1">Belongs to the UPF0065 (bug) family.</text>
</comment>